<dbReference type="PROSITE" id="PS50082">
    <property type="entry name" value="WD_REPEATS_2"/>
    <property type="match status" value="6"/>
</dbReference>
<dbReference type="GO" id="GO:0007165">
    <property type="term" value="P:signal transduction"/>
    <property type="evidence" value="ECO:0007669"/>
    <property type="project" value="UniProtKB-KW"/>
</dbReference>
<dbReference type="SUPFAM" id="SSF50978">
    <property type="entry name" value="WD40 repeat-like"/>
    <property type="match status" value="1"/>
</dbReference>
<dbReference type="InterPro" id="IPR036322">
    <property type="entry name" value="WD40_repeat_dom_sf"/>
</dbReference>
<dbReference type="EMBL" id="HBHA01000287">
    <property type="protein sequence ID" value="CAD9576337.1"/>
    <property type="molecule type" value="Transcribed_RNA"/>
</dbReference>
<dbReference type="PANTHER" id="PTHR19850">
    <property type="entry name" value="GUANINE NUCLEOTIDE-BINDING PROTEIN BETA G PROTEIN BETA"/>
    <property type="match status" value="1"/>
</dbReference>
<dbReference type="InterPro" id="IPR001632">
    <property type="entry name" value="WD40_G-protein_beta-like"/>
</dbReference>
<sequence length="342" mass="38310">MADLKKQIAKLEEELMELRKQGGQKNWLAMESKDRFNNLAPGIKYQKMLKGHFGKIYAMHWANQGNGLVSASQDGKLIIWNAFTTHKLQAIILRSSWVMTCAFSPTSKFVACGGLDNICSVYSVDESKEPLDRAAKPPELREHDGYLSCCRFISDNEIVTTSGDGSCILWDIESKRPVTTFRDHTQDVMSVSVYENLFVTGSCDQTAKVWDYRGKKTCVMDFEGCHESDINSVAFFPDGQAFGTGSDNSRARLLDLRSCKQLQEYLDDNKDFCCVTSVDFSLTGKLLFAGYDDYHVQVWNVGNGQKAETLDMHENRVSCLGVSGDGKALCTGSWDTNLRIWA</sequence>
<dbReference type="Pfam" id="PF25391">
    <property type="entry name" value="WD40_Gbeta"/>
    <property type="match status" value="1"/>
</dbReference>
<dbReference type="Gene3D" id="2.130.10.10">
    <property type="entry name" value="YVTN repeat-like/Quinoprotein amine dehydrogenase"/>
    <property type="match status" value="1"/>
</dbReference>
<dbReference type="InterPro" id="IPR015943">
    <property type="entry name" value="WD40/YVTN_repeat-like_dom_sf"/>
</dbReference>
<gene>
    <name evidence="6" type="ORF">BIGN1055_LOCUS183</name>
</gene>
<reference evidence="6" key="1">
    <citation type="submission" date="2021-01" db="EMBL/GenBank/DDBJ databases">
        <authorList>
            <person name="Corre E."/>
            <person name="Pelletier E."/>
            <person name="Niang G."/>
            <person name="Scheremetjew M."/>
            <person name="Finn R."/>
            <person name="Kale V."/>
            <person name="Holt S."/>
            <person name="Cochrane G."/>
            <person name="Meng A."/>
            <person name="Brown T."/>
            <person name="Cohen L."/>
        </authorList>
    </citation>
    <scope>NUCLEOTIDE SEQUENCE</scope>
    <source>
        <strain evidence="6">CCMP1258.1</strain>
    </source>
</reference>
<evidence type="ECO:0000256" key="5">
    <source>
        <dbReference type="PROSITE-ProRule" id="PRU00221"/>
    </source>
</evidence>
<dbReference type="AlphaFoldDB" id="A0A6T7GIB4"/>
<protein>
    <submittedName>
        <fullName evidence="6">Uncharacterized protein</fullName>
    </submittedName>
</protein>
<feature type="repeat" description="WD" evidence="5">
    <location>
        <begin position="310"/>
        <end position="342"/>
    </location>
</feature>
<dbReference type="SMART" id="SM00320">
    <property type="entry name" value="WD40"/>
    <property type="match status" value="7"/>
</dbReference>
<proteinExistence type="inferred from homology"/>
<feature type="repeat" description="WD" evidence="5">
    <location>
        <begin position="275"/>
        <end position="309"/>
    </location>
</feature>
<dbReference type="CDD" id="cd00200">
    <property type="entry name" value="WD40"/>
    <property type="match status" value="1"/>
</dbReference>
<dbReference type="PRINTS" id="PR00319">
    <property type="entry name" value="GPROTEINB"/>
</dbReference>
<evidence type="ECO:0000256" key="4">
    <source>
        <dbReference type="ARBA" id="ARBA00023224"/>
    </source>
</evidence>
<feature type="repeat" description="WD" evidence="5">
    <location>
        <begin position="49"/>
        <end position="90"/>
    </location>
</feature>
<accession>A0A6T7GIB4</accession>
<feature type="repeat" description="WD" evidence="5">
    <location>
        <begin position="181"/>
        <end position="213"/>
    </location>
</feature>
<evidence type="ECO:0000256" key="2">
    <source>
        <dbReference type="ARBA" id="ARBA00022574"/>
    </source>
</evidence>
<evidence type="ECO:0000256" key="3">
    <source>
        <dbReference type="ARBA" id="ARBA00022737"/>
    </source>
</evidence>
<evidence type="ECO:0000313" key="6">
    <source>
        <dbReference type="EMBL" id="CAD9576337.1"/>
    </source>
</evidence>
<dbReference type="InterPro" id="IPR020472">
    <property type="entry name" value="WD40_PAC1"/>
</dbReference>
<dbReference type="InterPro" id="IPR001680">
    <property type="entry name" value="WD40_rpt"/>
</dbReference>
<organism evidence="6">
    <name type="scientific">Bigelowiella natans</name>
    <name type="common">Pedinomonas minutissima</name>
    <name type="synonym">Chlorarachnion sp. (strain CCMP621)</name>
    <dbReference type="NCBI Taxonomy" id="227086"/>
    <lineage>
        <taxon>Eukaryota</taxon>
        <taxon>Sar</taxon>
        <taxon>Rhizaria</taxon>
        <taxon>Cercozoa</taxon>
        <taxon>Chlorarachniophyceae</taxon>
        <taxon>Bigelowiella</taxon>
    </lineage>
</organism>
<feature type="repeat" description="WD" evidence="5">
    <location>
        <begin position="140"/>
        <end position="180"/>
    </location>
</feature>
<keyword evidence="4" id="KW-0807">Transducer</keyword>
<dbReference type="PRINTS" id="PR00320">
    <property type="entry name" value="GPROTEINBRPT"/>
</dbReference>
<dbReference type="PIRSF" id="PIRSF002394">
    <property type="entry name" value="GN-bd_beta"/>
    <property type="match status" value="1"/>
</dbReference>
<evidence type="ECO:0000256" key="1">
    <source>
        <dbReference type="ARBA" id="ARBA00009768"/>
    </source>
</evidence>
<dbReference type="InterPro" id="IPR019775">
    <property type="entry name" value="WD40_repeat_CS"/>
</dbReference>
<dbReference type="PROSITE" id="PS00678">
    <property type="entry name" value="WD_REPEATS_1"/>
    <property type="match status" value="1"/>
</dbReference>
<dbReference type="InterPro" id="IPR016346">
    <property type="entry name" value="G-protein_beta_1-5"/>
</dbReference>
<comment type="similarity">
    <text evidence="1">Belongs to the WD repeat G protein beta family.</text>
</comment>
<keyword evidence="3" id="KW-0677">Repeat</keyword>
<name>A0A6T7GIB4_BIGNA</name>
<keyword evidence="2 5" id="KW-0853">WD repeat</keyword>
<feature type="repeat" description="WD" evidence="5">
    <location>
        <begin position="223"/>
        <end position="264"/>
    </location>
</feature>
<dbReference type="PROSITE" id="PS50294">
    <property type="entry name" value="WD_REPEATS_REGION"/>
    <property type="match status" value="3"/>
</dbReference>